<name>A0A2N0UYG4_9FIRM</name>
<feature type="transmembrane region" description="Helical" evidence="1">
    <location>
        <begin position="125"/>
        <end position="146"/>
    </location>
</feature>
<keyword evidence="1" id="KW-1133">Transmembrane helix</keyword>
<evidence type="ECO:0000313" key="3">
    <source>
        <dbReference type="Proteomes" id="UP000233425"/>
    </source>
</evidence>
<evidence type="ECO:0000313" key="2">
    <source>
        <dbReference type="EMBL" id="PKD32032.1"/>
    </source>
</evidence>
<keyword evidence="3" id="KW-1185">Reference proteome</keyword>
<feature type="transmembrane region" description="Helical" evidence="1">
    <location>
        <begin position="95"/>
        <end position="119"/>
    </location>
</feature>
<sequence>MCLKRYINRLSLIQLTLKGMGILYIVPVVFLFLVLPFLTYLDFAKGYSPEQCYFSTYIMLQIFCPFFAVWWTLFGFREYVEGRIRELLLVYKKSLIVELFLVFVFYFLHICVLLGLYCIILKFNYFNYIFIFFVQTFAFFSISFSISIILKNIAIPFIISVCYEIFCMTANIDFLKFINMLSSDIPSSTMDIICPYIFILISSIFVFVLSNSCFKRL</sequence>
<dbReference type="AlphaFoldDB" id="A0A2N0UYG4"/>
<gene>
    <name evidence="2" type="ORF">RBATCC27255_00658</name>
</gene>
<dbReference type="EMBL" id="NNSR01000036">
    <property type="protein sequence ID" value="PKD32032.1"/>
    <property type="molecule type" value="Genomic_DNA"/>
</dbReference>
<proteinExistence type="predicted"/>
<feature type="transmembrane region" description="Helical" evidence="1">
    <location>
        <begin position="192"/>
        <end position="214"/>
    </location>
</feature>
<evidence type="ECO:0000256" key="1">
    <source>
        <dbReference type="SAM" id="Phobius"/>
    </source>
</evidence>
<dbReference type="Proteomes" id="UP000233425">
    <property type="component" value="Unassembled WGS sequence"/>
</dbReference>
<keyword evidence="1" id="KW-0472">Membrane</keyword>
<accession>A0A2N0UYG4</accession>
<keyword evidence="1" id="KW-0812">Transmembrane</keyword>
<feature type="transmembrane region" description="Helical" evidence="1">
    <location>
        <begin position="53"/>
        <end position="74"/>
    </location>
</feature>
<feature type="transmembrane region" description="Helical" evidence="1">
    <location>
        <begin position="21"/>
        <end position="41"/>
    </location>
</feature>
<organism evidence="2 3">
    <name type="scientific">Ruminococcus bromii</name>
    <dbReference type="NCBI Taxonomy" id="40518"/>
    <lineage>
        <taxon>Bacteria</taxon>
        <taxon>Bacillati</taxon>
        <taxon>Bacillota</taxon>
        <taxon>Clostridia</taxon>
        <taxon>Eubacteriales</taxon>
        <taxon>Oscillospiraceae</taxon>
        <taxon>Ruminococcus</taxon>
    </lineage>
</organism>
<comment type="caution">
    <text evidence="2">The sequence shown here is derived from an EMBL/GenBank/DDBJ whole genome shotgun (WGS) entry which is preliminary data.</text>
</comment>
<reference evidence="2" key="1">
    <citation type="journal article" date="2018" name="Environ. Microbiol.">
        <title>Sporulation capability and amylosome conservation among diverse human colonic and rumen isolates of the keystone starch-degrader Ruminococcus bromii.</title>
        <authorList>
            <person name="Mukhopadhya I."/>
            <person name="Morais S."/>
            <person name="Laverde-Gomez J."/>
            <person name="Sheridan P.O."/>
            <person name="Walker A.W."/>
            <person name="Kelly W."/>
            <person name="Klieve A.V."/>
            <person name="Ouwerkerk D."/>
            <person name="Duncan S.H."/>
            <person name="Louis P."/>
            <person name="Koropatkin N."/>
            <person name="Cockburn D."/>
            <person name="Kibler R."/>
            <person name="Cooper P.J."/>
            <person name="Sandoval C."/>
            <person name="Crost E."/>
            <person name="Juge N."/>
            <person name="Bayer E.A."/>
            <person name="Flint H.J."/>
        </authorList>
    </citation>
    <scope>NUCLEOTIDE SEQUENCE [LARGE SCALE GENOMIC DNA]</scope>
    <source>
        <strain evidence="2">ATCC 27255</strain>
    </source>
</reference>
<protein>
    <submittedName>
        <fullName evidence="2">Uncharacterized protein</fullName>
    </submittedName>
</protein>
<feature type="transmembrane region" description="Helical" evidence="1">
    <location>
        <begin position="153"/>
        <end position="172"/>
    </location>
</feature>